<gene>
    <name evidence="1" type="ORF">GCM10010253_48840</name>
</gene>
<organism evidence="1 2">
    <name type="scientific">Streptomyces badius</name>
    <dbReference type="NCBI Taxonomy" id="1941"/>
    <lineage>
        <taxon>Bacteria</taxon>
        <taxon>Bacillati</taxon>
        <taxon>Actinomycetota</taxon>
        <taxon>Actinomycetes</taxon>
        <taxon>Kitasatosporales</taxon>
        <taxon>Streptomycetaceae</taxon>
        <taxon>Streptomyces</taxon>
    </lineage>
</organism>
<reference evidence="2" key="1">
    <citation type="journal article" date="2019" name="Int. J. Syst. Evol. Microbiol.">
        <title>The Global Catalogue of Microorganisms (GCM) 10K type strain sequencing project: providing services to taxonomists for standard genome sequencing and annotation.</title>
        <authorList>
            <consortium name="The Broad Institute Genomics Platform"/>
            <consortium name="The Broad Institute Genome Sequencing Center for Infectious Disease"/>
            <person name="Wu L."/>
            <person name="Ma J."/>
        </authorList>
    </citation>
    <scope>NUCLEOTIDE SEQUENCE [LARGE SCALE GENOMIC DNA]</scope>
    <source>
        <strain evidence="2">JCM 4350</strain>
    </source>
</reference>
<proteinExistence type="predicted"/>
<comment type="caution">
    <text evidence="1">The sequence shown here is derived from an EMBL/GenBank/DDBJ whole genome shotgun (WGS) entry which is preliminary data.</text>
</comment>
<evidence type="ECO:0000313" key="1">
    <source>
        <dbReference type="EMBL" id="GGS68053.1"/>
    </source>
</evidence>
<dbReference type="Proteomes" id="UP000659767">
    <property type="component" value="Unassembled WGS sequence"/>
</dbReference>
<accession>A0ABQ2TFR4</accession>
<dbReference type="EMBL" id="BMSZ01000014">
    <property type="protein sequence ID" value="GGS68053.1"/>
    <property type="molecule type" value="Genomic_DNA"/>
</dbReference>
<evidence type="ECO:0000313" key="2">
    <source>
        <dbReference type="Proteomes" id="UP000659767"/>
    </source>
</evidence>
<name>A0ABQ2TFR4_STRBA</name>
<protein>
    <submittedName>
        <fullName evidence="1">Uncharacterized protein</fullName>
    </submittedName>
</protein>
<keyword evidence="2" id="KW-1185">Reference proteome</keyword>
<sequence length="73" mass="8182">MYVLVSQLARVSLPVTVRVLPFFTGSGDAFTVSLENRCTRDLAWWSFHTKSFWPRLPASAPAATFQVPARLLV</sequence>